<dbReference type="Pfam" id="PF03291">
    <property type="entry name" value="mRNA_G-N7_MeTrfase"/>
    <property type="match status" value="1"/>
</dbReference>
<dbReference type="InParanoid" id="A0A6J1WWV1"/>
<sequence>MMSTSTDTLSQNLKSDENGESKSNDTEHLEGNKLLVKRRNCQDEFAPPSKSFKNDEHSTVVAAHYNHLEEKGLKERFKSPIFYVRNFNNWVKSVLIQEYTDKVREKDYGKPIMVLDICCGKGGDLSKWQKARVEKVIFADIADVSVQQCKIRYDDLHKRCGRLYSAEFIAADCTKETLRDKYSDPSINFDLVSCQFGLHYSFESLGQARRMLTNITECLRPGGYFFGTIPDAYEIISRTKKSADGSFGNRIYNIKLLFDSKTGYPLFGAKYDFHLEGVVDCPEFLVNFELFVKLAAEYGLELVYKARFSDFFKDHSDNYKQLLHRIICFESYPAPPGKELIGDEAEYEHAKQFWENMEKKNEHDHIGTMSMCEWEVATIYMAFAFKKQKSTWDSNGKPVYKLPQDEEKAE</sequence>
<feature type="site" description="mRNA cap binding" evidence="12">
    <location>
        <position position="380"/>
    </location>
</feature>
<feature type="region of interest" description="Disordered" evidence="13">
    <location>
        <begin position="391"/>
        <end position="410"/>
    </location>
</feature>
<feature type="binding site" evidence="11">
    <location>
        <position position="200"/>
    </location>
    <ligand>
        <name>S-adenosyl-L-methionine</name>
        <dbReference type="ChEBI" id="CHEBI:59789"/>
    </ligand>
</feature>
<feature type="binding site" evidence="11">
    <location>
        <position position="92"/>
    </location>
    <ligand>
        <name>S-adenosyl-L-methionine</name>
        <dbReference type="ChEBI" id="CHEBI:59789"/>
    </ligand>
</feature>
<evidence type="ECO:0000256" key="8">
    <source>
        <dbReference type="ARBA" id="ARBA00023242"/>
    </source>
</evidence>
<feature type="compositionally biased region" description="Basic and acidic residues" evidence="13">
    <location>
        <begin position="14"/>
        <end position="31"/>
    </location>
</feature>
<evidence type="ECO:0000256" key="5">
    <source>
        <dbReference type="ARBA" id="ARBA00022691"/>
    </source>
</evidence>
<keyword evidence="2 10" id="KW-0489">Methyltransferase</keyword>
<evidence type="ECO:0000256" key="12">
    <source>
        <dbReference type="PIRSR" id="PIRSR028762-2"/>
    </source>
</evidence>
<dbReference type="GO" id="GO:0004482">
    <property type="term" value="F:mRNA 5'-cap (guanine-N7-)-methyltransferase activity"/>
    <property type="evidence" value="ECO:0007669"/>
    <property type="project" value="UniProtKB-EC"/>
</dbReference>
<organism evidence="15 16">
    <name type="scientific">Galleria mellonella</name>
    <name type="common">Greater wax moth</name>
    <dbReference type="NCBI Taxonomy" id="7137"/>
    <lineage>
        <taxon>Eukaryota</taxon>
        <taxon>Metazoa</taxon>
        <taxon>Ecdysozoa</taxon>
        <taxon>Arthropoda</taxon>
        <taxon>Hexapoda</taxon>
        <taxon>Insecta</taxon>
        <taxon>Pterygota</taxon>
        <taxon>Neoptera</taxon>
        <taxon>Endopterygota</taxon>
        <taxon>Lepidoptera</taxon>
        <taxon>Glossata</taxon>
        <taxon>Ditrysia</taxon>
        <taxon>Pyraloidea</taxon>
        <taxon>Pyralidae</taxon>
        <taxon>Galleriinae</taxon>
        <taxon>Galleria</taxon>
    </lineage>
</organism>
<keyword evidence="3 10" id="KW-0507">mRNA processing</keyword>
<feature type="site" description="mRNA cap binding" evidence="12">
    <location>
        <position position="283"/>
    </location>
</feature>
<dbReference type="EC" id="2.1.1.56" evidence="10"/>
<dbReference type="AlphaFoldDB" id="A0A6J1WWV1"/>
<feature type="compositionally biased region" description="Polar residues" evidence="13">
    <location>
        <begin position="1"/>
        <end position="13"/>
    </location>
</feature>
<evidence type="ECO:0000256" key="7">
    <source>
        <dbReference type="ARBA" id="ARBA00023042"/>
    </source>
</evidence>
<evidence type="ECO:0000256" key="4">
    <source>
        <dbReference type="ARBA" id="ARBA00022679"/>
    </source>
</evidence>
<name>A0A6J1WWV1_GALME</name>
<feature type="region of interest" description="Disordered" evidence="13">
    <location>
        <begin position="1"/>
        <end position="33"/>
    </location>
</feature>
<dbReference type="InterPro" id="IPR039753">
    <property type="entry name" value="RG7MT1"/>
</dbReference>
<dbReference type="CDD" id="cd02440">
    <property type="entry name" value="AdoMet_MTases"/>
    <property type="match status" value="1"/>
</dbReference>
<dbReference type="Gene3D" id="3.40.50.150">
    <property type="entry name" value="Vaccinia Virus protein VP39"/>
    <property type="match status" value="1"/>
</dbReference>
<dbReference type="GO" id="GO:0005634">
    <property type="term" value="C:nucleus"/>
    <property type="evidence" value="ECO:0007669"/>
    <property type="project" value="UniProtKB-SubCell"/>
</dbReference>
<feature type="site" description="mRNA cap binding" evidence="12">
    <location>
        <position position="127"/>
    </location>
</feature>
<dbReference type="FunCoup" id="A0A6J1WWV1">
    <property type="interactions" value="1843"/>
</dbReference>
<comment type="catalytic activity">
    <reaction evidence="9">
        <text>a 5'-end (5'-triphosphoguanosine)-ribonucleoside in mRNA + S-adenosyl-L-methionine = a 5'-end (N(7)-methyl 5'-triphosphoguanosine)-ribonucleoside in mRNA + S-adenosyl-L-homocysteine</text>
        <dbReference type="Rhea" id="RHEA:67008"/>
        <dbReference type="Rhea" id="RHEA-COMP:17166"/>
        <dbReference type="Rhea" id="RHEA-COMP:17167"/>
        <dbReference type="ChEBI" id="CHEBI:57856"/>
        <dbReference type="ChEBI" id="CHEBI:59789"/>
        <dbReference type="ChEBI" id="CHEBI:156461"/>
        <dbReference type="ChEBI" id="CHEBI:167617"/>
        <dbReference type="EC" id="2.1.1.56"/>
    </reaction>
</comment>
<comment type="subcellular location">
    <subcellularLocation>
        <location evidence="1 10">Nucleus</location>
    </subcellularLocation>
</comment>
<evidence type="ECO:0000256" key="3">
    <source>
        <dbReference type="ARBA" id="ARBA00022664"/>
    </source>
</evidence>
<keyword evidence="4 10" id="KW-0808">Transferase</keyword>
<evidence type="ECO:0000313" key="16">
    <source>
        <dbReference type="RefSeq" id="XP_026757384.2"/>
    </source>
</evidence>
<dbReference type="InterPro" id="IPR016899">
    <property type="entry name" value="mRNA_G-N7_MeTrfase_euk"/>
</dbReference>
<feature type="site" description="mRNA cap binding" evidence="12">
    <location>
        <position position="121"/>
    </location>
</feature>
<keyword evidence="6 10" id="KW-0694">RNA-binding</keyword>
<feature type="domain" description="MRNA cap 0 methyltransferase" evidence="14">
    <location>
        <begin position="79"/>
        <end position="388"/>
    </location>
</feature>
<evidence type="ECO:0000256" key="10">
    <source>
        <dbReference type="PIRNR" id="PIRNR028762"/>
    </source>
</evidence>
<evidence type="ECO:0000313" key="15">
    <source>
        <dbReference type="Proteomes" id="UP001652740"/>
    </source>
</evidence>
<accession>A0A6J1WWV1</accession>
<dbReference type="GeneID" id="113517056"/>
<dbReference type="PANTHER" id="PTHR12189:SF2">
    <property type="entry name" value="MRNA CAP GUANINE-N7 METHYLTRANSFERASE"/>
    <property type="match status" value="1"/>
</dbReference>
<feature type="binding site" evidence="11">
    <location>
        <position position="118"/>
    </location>
    <ligand>
        <name>S-adenosyl-L-methionine</name>
        <dbReference type="ChEBI" id="CHEBI:59789"/>
    </ligand>
</feature>
<dbReference type="PROSITE" id="PS51562">
    <property type="entry name" value="RNA_CAP0_MT"/>
    <property type="match status" value="1"/>
</dbReference>
<feature type="binding site" evidence="11">
    <location>
        <position position="140"/>
    </location>
    <ligand>
        <name>S-adenosyl-L-methionine</name>
        <dbReference type="ChEBI" id="CHEBI:59789"/>
    </ligand>
</feature>
<feature type="binding site" evidence="11">
    <location>
        <position position="172"/>
    </location>
    <ligand>
        <name>S-adenosyl-L-methionine</name>
        <dbReference type="ChEBI" id="CHEBI:59789"/>
    </ligand>
</feature>
<feature type="site" description="mRNA cap binding" evidence="12">
    <location>
        <position position="199"/>
    </location>
</feature>
<evidence type="ECO:0000256" key="13">
    <source>
        <dbReference type="SAM" id="MobiDB-lite"/>
    </source>
</evidence>
<keyword evidence="15" id="KW-1185">Reference proteome</keyword>
<comment type="similarity">
    <text evidence="10">Belongs to the class I-like SAM-binding methyltransferase superfamily. mRNA cap 0 methyltransferase family.</text>
</comment>
<dbReference type="PIRSF" id="PIRSF028762">
    <property type="entry name" value="ABD1"/>
    <property type="match status" value="1"/>
</dbReference>
<keyword evidence="5 10" id="KW-0949">S-adenosyl-L-methionine</keyword>
<dbReference type="SUPFAM" id="SSF53335">
    <property type="entry name" value="S-adenosyl-L-methionine-dependent methyltransferases"/>
    <property type="match status" value="1"/>
</dbReference>
<evidence type="ECO:0000256" key="9">
    <source>
        <dbReference type="ARBA" id="ARBA00044712"/>
    </source>
</evidence>
<keyword evidence="8 10" id="KW-0539">Nucleus</keyword>
<gene>
    <name evidence="16" type="primary">LOC113517056</name>
</gene>
<reference evidence="16" key="1">
    <citation type="submission" date="2025-08" db="UniProtKB">
        <authorList>
            <consortium name="RefSeq"/>
        </authorList>
    </citation>
    <scope>IDENTIFICATION</scope>
    <source>
        <tissue evidence="16">Whole larvae</tissue>
    </source>
</reference>
<evidence type="ECO:0000256" key="2">
    <source>
        <dbReference type="ARBA" id="ARBA00022603"/>
    </source>
</evidence>
<proteinExistence type="inferred from homology"/>
<dbReference type="RefSeq" id="XP_026757384.2">
    <property type="nucleotide sequence ID" value="XM_026901583.3"/>
</dbReference>
<evidence type="ECO:0000256" key="6">
    <source>
        <dbReference type="ARBA" id="ARBA00022884"/>
    </source>
</evidence>
<dbReference type="InterPro" id="IPR029063">
    <property type="entry name" value="SAM-dependent_MTases_sf"/>
</dbReference>
<dbReference type="KEGG" id="gmw:113517056"/>
<evidence type="ECO:0000256" key="11">
    <source>
        <dbReference type="PIRSR" id="PIRSR028762-1"/>
    </source>
</evidence>
<dbReference type="Proteomes" id="UP001652740">
    <property type="component" value="Unplaced"/>
</dbReference>
<feature type="binding site" evidence="12">
    <location>
        <begin position="88"/>
        <end position="89"/>
    </location>
    <ligand>
        <name>mRNA</name>
        <dbReference type="ChEBI" id="CHEBI:33699"/>
    </ligand>
</feature>
<dbReference type="PANTHER" id="PTHR12189">
    <property type="entry name" value="MRNA GUANINE-7- METHYLTRANSFERASE"/>
    <property type="match status" value="1"/>
</dbReference>
<dbReference type="InterPro" id="IPR004971">
    <property type="entry name" value="mRNA_G-N7_MeTrfase_dom"/>
</dbReference>
<dbReference type="GO" id="GO:0003723">
    <property type="term" value="F:RNA binding"/>
    <property type="evidence" value="ECO:0007669"/>
    <property type="project" value="UniProtKB-KW"/>
</dbReference>
<feature type="site" description="mRNA cap binding" evidence="12">
    <location>
        <position position="152"/>
    </location>
</feature>
<keyword evidence="7 10" id="KW-0506">mRNA capping</keyword>
<feature type="binding site" evidence="11">
    <location>
        <position position="195"/>
    </location>
    <ligand>
        <name>S-adenosyl-L-methionine</name>
        <dbReference type="ChEBI" id="CHEBI:59789"/>
    </ligand>
</feature>
<evidence type="ECO:0000259" key="14">
    <source>
        <dbReference type="PROSITE" id="PS51562"/>
    </source>
</evidence>
<protein>
    <recommendedName>
        <fullName evidence="10">mRNA cap guanine-N(7) methyltransferase</fullName>
        <ecNumber evidence="10">2.1.1.56</ecNumber>
    </recommendedName>
    <alternativeName>
        <fullName evidence="10">mRNA (guanine-N(7))-methyltransferase</fullName>
    </alternativeName>
    <alternativeName>
        <fullName evidence="10">mRNA cap methyltransferase</fullName>
    </alternativeName>
</protein>
<evidence type="ECO:0000256" key="1">
    <source>
        <dbReference type="ARBA" id="ARBA00004123"/>
    </source>
</evidence>